<sequence length="341" mass="37093">MPDLTLARRGVEAVYRHCHPVVEDSDAPIASIVVLAVAGLLLFSIKYTLGSVVASLAMIESPGPIKIGDSEPLVSEKERAESHNDEIDVEGANTAPVTAQIHTAIRHLHSIGGFTARWRGLGLSILYHSAHAFLSNMLAVFLDMGILGYAFMYIFVSVGLARLHVLWTHSMISHPPKKVWFRRFVPASECRPLVIPSLVMATAEQATFILPIAVAFLTGLHEIEVDDVIMSDPMDIILIVLRFLAVPATALTVALAILLPASVTLTRIEAALLPEETIVPFDREAVLGENLAPRQIFVQAWRSFDGPARKRLVKLYAKMGVILSAVAVIAAELAVGLYMLD</sequence>
<feature type="transmembrane region" description="Helical" evidence="1">
    <location>
        <begin position="236"/>
        <end position="259"/>
    </location>
</feature>
<dbReference type="OrthoDB" id="2896006at2759"/>
<protein>
    <submittedName>
        <fullName evidence="2">Uncharacterized protein</fullName>
    </submittedName>
</protein>
<reference evidence="2" key="1">
    <citation type="journal article" date="2020" name="Stud. Mycol.">
        <title>101 Dothideomycetes genomes: a test case for predicting lifestyles and emergence of pathogens.</title>
        <authorList>
            <person name="Haridas S."/>
            <person name="Albert R."/>
            <person name="Binder M."/>
            <person name="Bloem J."/>
            <person name="Labutti K."/>
            <person name="Salamov A."/>
            <person name="Andreopoulos B."/>
            <person name="Baker S."/>
            <person name="Barry K."/>
            <person name="Bills G."/>
            <person name="Bluhm B."/>
            <person name="Cannon C."/>
            <person name="Castanera R."/>
            <person name="Culley D."/>
            <person name="Daum C."/>
            <person name="Ezra D."/>
            <person name="Gonzalez J."/>
            <person name="Henrissat B."/>
            <person name="Kuo A."/>
            <person name="Liang C."/>
            <person name="Lipzen A."/>
            <person name="Lutzoni F."/>
            <person name="Magnuson J."/>
            <person name="Mondo S."/>
            <person name="Nolan M."/>
            <person name="Ohm R."/>
            <person name="Pangilinan J."/>
            <person name="Park H.-J."/>
            <person name="Ramirez L."/>
            <person name="Alfaro M."/>
            <person name="Sun H."/>
            <person name="Tritt A."/>
            <person name="Yoshinaga Y."/>
            <person name="Zwiers L.-H."/>
            <person name="Turgeon B."/>
            <person name="Goodwin S."/>
            <person name="Spatafora J."/>
            <person name="Crous P."/>
            <person name="Grigoriev I."/>
        </authorList>
    </citation>
    <scope>NUCLEOTIDE SEQUENCE</scope>
    <source>
        <strain evidence="2">CBS 480.64</strain>
    </source>
</reference>
<name>A0A6A7CAM4_9PEZI</name>
<keyword evidence="1" id="KW-0812">Transmembrane</keyword>
<keyword evidence="1" id="KW-0472">Membrane</keyword>
<feature type="transmembrane region" description="Helical" evidence="1">
    <location>
        <begin position="29"/>
        <end position="49"/>
    </location>
</feature>
<dbReference type="AlphaFoldDB" id="A0A6A7CAM4"/>
<proteinExistence type="predicted"/>
<keyword evidence="3" id="KW-1185">Reference proteome</keyword>
<accession>A0A6A7CAM4</accession>
<feature type="transmembrane region" description="Helical" evidence="1">
    <location>
        <begin position="319"/>
        <end position="340"/>
    </location>
</feature>
<dbReference type="EMBL" id="MU005957">
    <property type="protein sequence ID" value="KAF2864262.1"/>
    <property type="molecule type" value="Genomic_DNA"/>
</dbReference>
<dbReference type="Proteomes" id="UP000799421">
    <property type="component" value="Unassembled WGS sequence"/>
</dbReference>
<evidence type="ECO:0000313" key="3">
    <source>
        <dbReference type="Proteomes" id="UP000799421"/>
    </source>
</evidence>
<gene>
    <name evidence="2" type="ORF">K470DRAFT_239065</name>
</gene>
<evidence type="ECO:0000313" key="2">
    <source>
        <dbReference type="EMBL" id="KAF2864262.1"/>
    </source>
</evidence>
<keyword evidence="1" id="KW-1133">Transmembrane helix</keyword>
<organism evidence="2 3">
    <name type="scientific">Piedraia hortae CBS 480.64</name>
    <dbReference type="NCBI Taxonomy" id="1314780"/>
    <lineage>
        <taxon>Eukaryota</taxon>
        <taxon>Fungi</taxon>
        <taxon>Dikarya</taxon>
        <taxon>Ascomycota</taxon>
        <taxon>Pezizomycotina</taxon>
        <taxon>Dothideomycetes</taxon>
        <taxon>Dothideomycetidae</taxon>
        <taxon>Capnodiales</taxon>
        <taxon>Piedraiaceae</taxon>
        <taxon>Piedraia</taxon>
    </lineage>
</organism>
<evidence type="ECO:0000256" key="1">
    <source>
        <dbReference type="SAM" id="Phobius"/>
    </source>
</evidence>